<gene>
    <name evidence="4" type="ORF">Pcinc_011831</name>
</gene>
<evidence type="ECO:0000313" key="5">
    <source>
        <dbReference type="Proteomes" id="UP001286313"/>
    </source>
</evidence>
<dbReference type="SUPFAM" id="SSF53098">
    <property type="entry name" value="Ribonuclease H-like"/>
    <property type="match status" value="1"/>
</dbReference>
<dbReference type="InterPro" id="IPR050951">
    <property type="entry name" value="Retrovirus_Pol_polyprotein"/>
</dbReference>
<evidence type="ECO:0000256" key="1">
    <source>
        <dbReference type="ARBA" id="ARBA00012493"/>
    </source>
</evidence>
<name>A0AAE1G613_PETCI</name>
<organism evidence="4 5">
    <name type="scientific">Petrolisthes cinctipes</name>
    <name type="common">Flat porcelain crab</name>
    <dbReference type="NCBI Taxonomy" id="88211"/>
    <lineage>
        <taxon>Eukaryota</taxon>
        <taxon>Metazoa</taxon>
        <taxon>Ecdysozoa</taxon>
        <taxon>Arthropoda</taxon>
        <taxon>Crustacea</taxon>
        <taxon>Multicrustacea</taxon>
        <taxon>Malacostraca</taxon>
        <taxon>Eumalacostraca</taxon>
        <taxon>Eucarida</taxon>
        <taxon>Decapoda</taxon>
        <taxon>Pleocyemata</taxon>
        <taxon>Anomura</taxon>
        <taxon>Galatheoidea</taxon>
        <taxon>Porcellanidae</taxon>
        <taxon>Petrolisthes</taxon>
    </lineage>
</organism>
<dbReference type="Proteomes" id="UP001286313">
    <property type="component" value="Unassembled WGS sequence"/>
</dbReference>
<dbReference type="GO" id="GO:0003676">
    <property type="term" value="F:nucleic acid binding"/>
    <property type="evidence" value="ECO:0007669"/>
    <property type="project" value="InterPro"/>
</dbReference>
<evidence type="ECO:0000256" key="2">
    <source>
        <dbReference type="SAM" id="MobiDB-lite"/>
    </source>
</evidence>
<dbReference type="PROSITE" id="PS50994">
    <property type="entry name" value="INTEGRASE"/>
    <property type="match status" value="1"/>
</dbReference>
<proteinExistence type="predicted"/>
<accession>A0AAE1G613</accession>
<dbReference type="PANTHER" id="PTHR37984:SF15">
    <property type="entry name" value="INTEGRASE CATALYTIC DOMAIN-CONTAINING PROTEIN"/>
    <property type="match status" value="1"/>
</dbReference>
<dbReference type="FunFam" id="1.10.340.70:FF:000001">
    <property type="entry name" value="Retrovirus-related Pol polyprotein from transposon gypsy-like Protein"/>
    <property type="match status" value="1"/>
</dbReference>
<dbReference type="AlphaFoldDB" id="A0AAE1G613"/>
<reference evidence="4" key="1">
    <citation type="submission" date="2023-10" db="EMBL/GenBank/DDBJ databases">
        <title>Genome assemblies of two species of porcelain crab, Petrolisthes cinctipes and Petrolisthes manimaculis (Anomura: Porcellanidae).</title>
        <authorList>
            <person name="Angst P."/>
        </authorList>
    </citation>
    <scope>NUCLEOTIDE SEQUENCE</scope>
    <source>
        <strain evidence="4">PB745_01</strain>
        <tissue evidence="4">Gill</tissue>
    </source>
</reference>
<dbReference type="EC" id="2.7.7.49" evidence="1"/>
<dbReference type="Pfam" id="PF17921">
    <property type="entry name" value="Integrase_H2C2"/>
    <property type="match status" value="1"/>
</dbReference>
<dbReference type="EMBL" id="JAWQEG010000945">
    <property type="protein sequence ID" value="KAK3883863.1"/>
    <property type="molecule type" value="Genomic_DNA"/>
</dbReference>
<dbReference type="InterPro" id="IPR041588">
    <property type="entry name" value="Integrase_H2C2"/>
</dbReference>
<dbReference type="GO" id="GO:0003964">
    <property type="term" value="F:RNA-directed DNA polymerase activity"/>
    <property type="evidence" value="ECO:0007669"/>
    <property type="project" value="UniProtKB-EC"/>
</dbReference>
<comment type="caution">
    <text evidence="4">The sequence shown here is derived from an EMBL/GenBank/DDBJ whole genome shotgun (WGS) entry which is preliminary data.</text>
</comment>
<evidence type="ECO:0000259" key="3">
    <source>
        <dbReference type="PROSITE" id="PS50994"/>
    </source>
</evidence>
<dbReference type="Pfam" id="PF00665">
    <property type="entry name" value="rve"/>
    <property type="match status" value="1"/>
</dbReference>
<dbReference type="InterPro" id="IPR001584">
    <property type="entry name" value="Integrase_cat-core"/>
</dbReference>
<dbReference type="GO" id="GO:0015074">
    <property type="term" value="P:DNA integration"/>
    <property type="evidence" value="ECO:0007669"/>
    <property type="project" value="InterPro"/>
</dbReference>
<evidence type="ECO:0000313" key="4">
    <source>
        <dbReference type="EMBL" id="KAK3883863.1"/>
    </source>
</evidence>
<feature type="domain" description="Integrase catalytic" evidence="3">
    <location>
        <begin position="181"/>
        <end position="345"/>
    </location>
</feature>
<dbReference type="PANTHER" id="PTHR37984">
    <property type="entry name" value="PROTEIN CBG26694"/>
    <property type="match status" value="1"/>
</dbReference>
<feature type="region of interest" description="Disordered" evidence="2">
    <location>
        <begin position="544"/>
        <end position="565"/>
    </location>
</feature>
<keyword evidence="5" id="KW-1185">Reference proteome</keyword>
<dbReference type="InterPro" id="IPR036397">
    <property type="entry name" value="RNaseH_sf"/>
</dbReference>
<dbReference type="InterPro" id="IPR012337">
    <property type="entry name" value="RNaseH-like_sf"/>
</dbReference>
<dbReference type="Gene3D" id="3.30.420.10">
    <property type="entry name" value="Ribonuclease H-like superfamily/Ribonuclease H"/>
    <property type="match status" value="1"/>
</dbReference>
<sequence length="598" mass="68268">MKRPVYDLVICNVEGVYNKRNEIVNAVVTRSQSLVEGGKKQVNLKIQNLMKDVTKEDLVQWQQCDKSLNKIRDYVKEKKMFTRSGRDDHCFMERGGITYCRVDKDGCRNDQLVIPQGLRKAVMELAHSSLMGRHLGRKNTLARTRDKFMWPRMSSEIVRFCRSSDACQRTVDKGRIPKAKLGSMPIIDESFQRIAVDIVGPLEPRASDGSRYILAIVVYATRYPEAVTLKSCDTVSVAEALLSVFSRVGMPREVLSDRGAQFTSEMMKEFLRLLSVKGLTTTPYHAMCNGLVERFNGVLKKMLRCMSHEQPKEYHRYVDPILFAYREVPHASTTLSPFKLIYGHTVRGPLSLVKEAWEEEEGIQEGEDKMTVYEYLIKLRQRLSYTCKLAKNELEKAGETYRAYYDRKAKERTLSAGQKALVLLPTSGNKLLMHLKGLYDILRKVNKWNYVLSVNGQEKKYHINMLKHYYDREREDTQELAASTAVAIKDEVSEGSSIDVVPSYEQKENKNNVKVNDQLAEERRQEVNEVLEQYSALFSDVPGRTSSYTRLPPSPTKRGSEESDPNTALFKVDHHLCGLRAFSNTSLAPFLNCCSASA</sequence>
<dbReference type="Gene3D" id="1.10.340.70">
    <property type="match status" value="1"/>
</dbReference>
<protein>
    <recommendedName>
        <fullName evidence="1">RNA-directed DNA polymerase</fullName>
        <ecNumber evidence="1">2.7.7.49</ecNumber>
    </recommendedName>
</protein>
<dbReference type="FunFam" id="3.30.420.10:FF:000032">
    <property type="entry name" value="Retrovirus-related Pol polyprotein from transposon 297-like Protein"/>
    <property type="match status" value="1"/>
</dbReference>